<sequence>MADAYRTEDRSGTPNRATVTLWQGGAYGLTKAERLAAAEKCGLRAQDFANSEYRLNYFLDMDCNAMLRETLALGA</sequence>
<dbReference type="RefSeq" id="WP_332289444.1">
    <property type="nucleotide sequence ID" value="NZ_JAZIBG010000025.1"/>
</dbReference>
<keyword evidence="2" id="KW-1185">Reference proteome</keyword>
<name>A0AAW9QFL8_9BURK</name>
<organism evidence="1 2">
    <name type="scientific">Aquincola agrisoli</name>
    <dbReference type="NCBI Taxonomy" id="3119538"/>
    <lineage>
        <taxon>Bacteria</taxon>
        <taxon>Pseudomonadati</taxon>
        <taxon>Pseudomonadota</taxon>
        <taxon>Betaproteobacteria</taxon>
        <taxon>Burkholderiales</taxon>
        <taxon>Sphaerotilaceae</taxon>
        <taxon>Aquincola</taxon>
    </lineage>
</organism>
<dbReference type="EMBL" id="JAZIBG010000025">
    <property type="protein sequence ID" value="MEF7614459.1"/>
    <property type="molecule type" value="Genomic_DNA"/>
</dbReference>
<comment type="caution">
    <text evidence="1">The sequence shown here is derived from an EMBL/GenBank/DDBJ whole genome shotgun (WGS) entry which is preliminary data.</text>
</comment>
<evidence type="ECO:0000313" key="2">
    <source>
        <dbReference type="Proteomes" id="UP001336250"/>
    </source>
</evidence>
<gene>
    <name evidence="1" type="ORF">V4F39_11120</name>
</gene>
<evidence type="ECO:0000313" key="1">
    <source>
        <dbReference type="EMBL" id="MEF7614459.1"/>
    </source>
</evidence>
<reference evidence="1 2" key="1">
    <citation type="submission" date="2024-02" db="EMBL/GenBank/DDBJ databases">
        <title>Genome sequence of Aquincola sp. MAHUQ-54.</title>
        <authorList>
            <person name="Huq M.A."/>
        </authorList>
    </citation>
    <scope>NUCLEOTIDE SEQUENCE [LARGE SCALE GENOMIC DNA]</scope>
    <source>
        <strain evidence="1 2">MAHUQ-54</strain>
    </source>
</reference>
<dbReference type="AlphaFoldDB" id="A0AAW9QFL8"/>
<proteinExistence type="predicted"/>
<dbReference type="Proteomes" id="UP001336250">
    <property type="component" value="Unassembled WGS sequence"/>
</dbReference>
<accession>A0AAW9QFL8</accession>
<protein>
    <submittedName>
        <fullName evidence="1">Uncharacterized protein</fullName>
    </submittedName>
</protein>